<dbReference type="GeneID" id="106744554"/>
<dbReference type="OrthoDB" id="8186944at2759"/>
<feature type="transmembrane region" description="Helical" evidence="1">
    <location>
        <begin position="217"/>
        <end position="239"/>
    </location>
</feature>
<evidence type="ECO:0000313" key="4">
    <source>
        <dbReference type="RefSeq" id="XP_014474930.1"/>
    </source>
</evidence>
<dbReference type="RefSeq" id="XP_014474930.1">
    <property type="nucleotide sequence ID" value="XM_014619444.1"/>
</dbReference>
<dbReference type="KEGG" id="dqu:106744554"/>
<keyword evidence="1" id="KW-1133">Transmembrane helix</keyword>
<keyword evidence="2" id="KW-1185">Reference proteome</keyword>
<dbReference type="RefSeq" id="XP_014474929.1">
    <property type="nucleotide sequence ID" value="XM_014619443.1"/>
</dbReference>
<feature type="transmembrane region" description="Helical" evidence="1">
    <location>
        <begin position="12"/>
        <end position="35"/>
    </location>
</feature>
<keyword evidence="1" id="KW-0812">Transmembrane</keyword>
<accession>A0A6P3XAM1</accession>
<evidence type="ECO:0000256" key="1">
    <source>
        <dbReference type="SAM" id="Phobius"/>
    </source>
</evidence>
<sequence>MTPKQAEGWLAILYGASMVLSVVSIISMVTAWQHWSWTLDSCFNVNCGCILYGMKTVTMFIGGDVKLCHFSAYALIPVIVIGLCLSAYHGYRCFIHKNLDEPKRLNGAARDDDRRNLNEQVVIHMKSRTQCKQWIPAAFVAALVCCLSLSHAIVLTDGYYKTCDQYRRNFIQMVESRGREVQVIHDRLACGTIFDYMDYLHPDANNWVRGAEINTGLALQLAISTSWLNFFAWLAAFSVNMVMARKRLHSLGEKFCCCC</sequence>
<reference evidence="3 4" key="1">
    <citation type="submission" date="2025-04" db="UniProtKB">
        <authorList>
            <consortium name="RefSeq"/>
        </authorList>
    </citation>
    <scope>IDENTIFICATION</scope>
</reference>
<feature type="transmembrane region" description="Helical" evidence="1">
    <location>
        <begin position="70"/>
        <end position="88"/>
    </location>
</feature>
<name>A0A6P3XAM1_DINQU</name>
<keyword evidence="1" id="KW-0472">Membrane</keyword>
<gene>
    <name evidence="3 4" type="primary">LOC106744554</name>
</gene>
<feature type="transmembrane region" description="Helical" evidence="1">
    <location>
        <begin position="134"/>
        <end position="154"/>
    </location>
</feature>
<organism evidence="2 3">
    <name type="scientific">Dinoponera quadriceps</name>
    <name type="common">South American ant</name>
    <dbReference type="NCBI Taxonomy" id="609295"/>
    <lineage>
        <taxon>Eukaryota</taxon>
        <taxon>Metazoa</taxon>
        <taxon>Ecdysozoa</taxon>
        <taxon>Arthropoda</taxon>
        <taxon>Hexapoda</taxon>
        <taxon>Insecta</taxon>
        <taxon>Pterygota</taxon>
        <taxon>Neoptera</taxon>
        <taxon>Endopterygota</taxon>
        <taxon>Hymenoptera</taxon>
        <taxon>Apocrita</taxon>
        <taxon>Aculeata</taxon>
        <taxon>Formicoidea</taxon>
        <taxon>Formicidae</taxon>
        <taxon>Ponerinae</taxon>
        <taxon>Ponerini</taxon>
        <taxon>Dinoponera</taxon>
    </lineage>
</organism>
<proteinExistence type="predicted"/>
<dbReference type="Proteomes" id="UP000515204">
    <property type="component" value="Unplaced"/>
</dbReference>
<evidence type="ECO:0000313" key="3">
    <source>
        <dbReference type="RefSeq" id="XP_014474929.1"/>
    </source>
</evidence>
<dbReference type="AlphaFoldDB" id="A0A6P3XAM1"/>
<protein>
    <submittedName>
        <fullName evidence="3 4">Uncharacterized protein LOC106744554</fullName>
    </submittedName>
</protein>
<evidence type="ECO:0000313" key="2">
    <source>
        <dbReference type="Proteomes" id="UP000515204"/>
    </source>
</evidence>